<organism evidence="3 4">
    <name type="scientific">Enterovirga aerilata</name>
    <dbReference type="NCBI Taxonomy" id="2730920"/>
    <lineage>
        <taxon>Bacteria</taxon>
        <taxon>Pseudomonadati</taxon>
        <taxon>Pseudomonadota</taxon>
        <taxon>Alphaproteobacteria</taxon>
        <taxon>Hyphomicrobiales</taxon>
        <taxon>Methylobacteriaceae</taxon>
        <taxon>Enterovirga</taxon>
    </lineage>
</organism>
<protein>
    <submittedName>
        <fullName evidence="3">RNA-binding protein</fullName>
    </submittedName>
</protein>
<name>A0A849IBE6_9HYPH</name>
<dbReference type="PANTHER" id="PTHR34215">
    <property type="entry name" value="BLL0784 PROTEIN"/>
    <property type="match status" value="1"/>
</dbReference>
<evidence type="ECO:0000313" key="3">
    <source>
        <dbReference type="EMBL" id="NNM71253.1"/>
    </source>
</evidence>
<dbReference type="CDD" id="cd00279">
    <property type="entry name" value="YlxR"/>
    <property type="match status" value="1"/>
</dbReference>
<evidence type="ECO:0000259" key="2">
    <source>
        <dbReference type="Pfam" id="PF04296"/>
    </source>
</evidence>
<gene>
    <name evidence="3" type="ORF">HJG44_02445</name>
</gene>
<dbReference type="Gene3D" id="3.30.1230.10">
    <property type="entry name" value="YlxR-like"/>
    <property type="match status" value="1"/>
</dbReference>
<dbReference type="SUPFAM" id="SSF55315">
    <property type="entry name" value="L30e-like"/>
    <property type="match status" value="1"/>
</dbReference>
<dbReference type="SUPFAM" id="SSF64376">
    <property type="entry name" value="YlxR-like"/>
    <property type="match status" value="1"/>
</dbReference>
<feature type="domain" description="YlxR" evidence="2">
    <location>
        <begin position="8"/>
        <end position="82"/>
    </location>
</feature>
<evidence type="ECO:0000313" key="4">
    <source>
        <dbReference type="Proteomes" id="UP000564885"/>
    </source>
</evidence>
<accession>A0A849IBE6</accession>
<dbReference type="EMBL" id="JABEPP010000001">
    <property type="protein sequence ID" value="NNM71253.1"/>
    <property type="molecule type" value="Genomic_DNA"/>
</dbReference>
<proteinExistence type="predicted"/>
<dbReference type="InterPro" id="IPR035931">
    <property type="entry name" value="YlxR-like_sf"/>
</dbReference>
<evidence type="ECO:0000256" key="1">
    <source>
        <dbReference type="SAM" id="MobiDB-lite"/>
    </source>
</evidence>
<comment type="caution">
    <text evidence="3">The sequence shown here is derived from an EMBL/GenBank/DDBJ whole genome shotgun (WGS) entry which is preliminary data.</text>
</comment>
<dbReference type="RefSeq" id="WP_171216730.1">
    <property type="nucleotide sequence ID" value="NZ_JABEPP010000001.1"/>
</dbReference>
<sequence>MPKPEPERTCIVTREAKPASELMRFVLGPDGAVVPDLRNRLPGRGAWVTPTAAAVAEAVRKRAFGRAFKAEAKVPPNLVEAIDAALVRDLKGALSLANKAGAVVAGFGKVEAAIASGSVAALIHAREAAEDGRRKLAGALRKRDGDSISGISIFDDLPGDDLDVALGRAHVIHAALLAGPGSEGCLARWRRLRRFRGVDDGAGPSRDVDGRQGEARQAERQD</sequence>
<dbReference type="InterPro" id="IPR037465">
    <property type="entry name" value="YlxR"/>
</dbReference>
<keyword evidence="4" id="KW-1185">Reference proteome</keyword>
<dbReference type="AlphaFoldDB" id="A0A849IBE6"/>
<feature type="compositionally biased region" description="Basic and acidic residues" evidence="1">
    <location>
        <begin position="206"/>
        <end position="222"/>
    </location>
</feature>
<dbReference type="InterPro" id="IPR007393">
    <property type="entry name" value="YlxR_dom"/>
</dbReference>
<dbReference type="NCBIfam" id="NF006622">
    <property type="entry name" value="PRK09190.1"/>
    <property type="match status" value="1"/>
</dbReference>
<dbReference type="Gene3D" id="3.30.1330.30">
    <property type="match status" value="1"/>
</dbReference>
<dbReference type="InterPro" id="IPR029064">
    <property type="entry name" value="Ribosomal_eL30-like_sf"/>
</dbReference>
<reference evidence="3 4" key="1">
    <citation type="submission" date="2020-04" db="EMBL/GenBank/DDBJ databases">
        <title>Enterovirga sp. isolate from soil.</title>
        <authorList>
            <person name="Chea S."/>
            <person name="Kim D.-U."/>
        </authorList>
    </citation>
    <scope>NUCLEOTIDE SEQUENCE [LARGE SCALE GENOMIC DNA]</scope>
    <source>
        <strain evidence="3 4">DB1703</strain>
    </source>
</reference>
<dbReference type="Proteomes" id="UP000564885">
    <property type="component" value="Unassembled WGS sequence"/>
</dbReference>
<feature type="region of interest" description="Disordered" evidence="1">
    <location>
        <begin position="197"/>
        <end position="222"/>
    </location>
</feature>
<dbReference type="PANTHER" id="PTHR34215:SF1">
    <property type="entry name" value="YLXR DOMAIN-CONTAINING PROTEIN"/>
    <property type="match status" value="1"/>
</dbReference>
<dbReference type="Pfam" id="PF04296">
    <property type="entry name" value="YlxR"/>
    <property type="match status" value="1"/>
</dbReference>